<comment type="caution">
    <text evidence="1">The sequence shown here is derived from an EMBL/GenBank/DDBJ whole genome shotgun (WGS) entry which is preliminary data.</text>
</comment>
<keyword evidence="2" id="KW-1185">Reference proteome</keyword>
<reference evidence="1 2" key="1">
    <citation type="submission" date="2020-05" db="EMBL/GenBank/DDBJ databases">
        <title>Identification and distribution of gene clusters putatively required for synthesis of sphingolipid metabolism inhibitors in phylogenetically diverse species of the filamentous fungus Fusarium.</title>
        <authorList>
            <person name="Kim H.-S."/>
            <person name="Busman M."/>
            <person name="Brown D.W."/>
            <person name="Divon H."/>
            <person name="Uhlig S."/>
            <person name="Proctor R.H."/>
        </authorList>
    </citation>
    <scope>NUCLEOTIDE SEQUENCE [LARGE SCALE GENOMIC DNA]</scope>
    <source>
        <strain evidence="1 2">NRRL 25211</strain>
    </source>
</reference>
<evidence type="ECO:0000313" key="2">
    <source>
        <dbReference type="Proteomes" id="UP000544095"/>
    </source>
</evidence>
<dbReference type="AlphaFoldDB" id="A0A8H5PNX2"/>
<gene>
    <name evidence="1" type="ORF">FPANT_2446</name>
</gene>
<dbReference type="Proteomes" id="UP000544095">
    <property type="component" value="Unassembled WGS sequence"/>
</dbReference>
<sequence length="225" mass="24948">MSSNDNSRCRVALQDFQGWESMYQTALRSMDETGADSVAAGVCVPGVEDLAAMIIIYRGGSFHFFEPLEVVHAFQNEAWWKGRIRLAPTVTLNFAISFSPSFNLSITPPFLLFTLHSRMSDKQSSSAPEPRVEIECPDGYVIGTTNKPEVFGAILARESGPYEGIPRYVLSKPEPESPATAEPTIMSLASQLGHVIQKIEILEKEKKDLMEKIRARGGKIRIPKD</sequence>
<organism evidence="1 2">
    <name type="scientific">Fusarium pseudoanthophilum</name>
    <dbReference type="NCBI Taxonomy" id="48495"/>
    <lineage>
        <taxon>Eukaryota</taxon>
        <taxon>Fungi</taxon>
        <taxon>Dikarya</taxon>
        <taxon>Ascomycota</taxon>
        <taxon>Pezizomycotina</taxon>
        <taxon>Sordariomycetes</taxon>
        <taxon>Hypocreomycetidae</taxon>
        <taxon>Hypocreales</taxon>
        <taxon>Nectriaceae</taxon>
        <taxon>Fusarium</taxon>
        <taxon>Fusarium fujikuroi species complex</taxon>
    </lineage>
</organism>
<protein>
    <submittedName>
        <fullName evidence="1">Uncharacterized protein</fullName>
    </submittedName>
</protein>
<dbReference type="EMBL" id="JAAOAR010000103">
    <property type="protein sequence ID" value="KAF5600431.1"/>
    <property type="molecule type" value="Genomic_DNA"/>
</dbReference>
<evidence type="ECO:0000313" key="1">
    <source>
        <dbReference type="EMBL" id="KAF5600431.1"/>
    </source>
</evidence>
<accession>A0A8H5PNX2</accession>
<proteinExistence type="predicted"/>
<name>A0A8H5PNX2_9HYPO</name>